<protein>
    <submittedName>
        <fullName evidence="1">Uncharacterized protein</fullName>
    </submittedName>
</protein>
<dbReference type="EMBL" id="SGXE01000006">
    <property type="protein sequence ID" value="RZS90744.1"/>
    <property type="molecule type" value="Genomic_DNA"/>
</dbReference>
<sequence length="32" mass="3823">MKTFYLKFRLDLKTVMTFLKDLPASCAYAIHR</sequence>
<gene>
    <name evidence="1" type="ORF">EV197_3275</name>
</gene>
<organism evidence="1 2">
    <name type="scientific">Aquimarina brevivitae</name>
    <dbReference type="NCBI Taxonomy" id="323412"/>
    <lineage>
        <taxon>Bacteria</taxon>
        <taxon>Pseudomonadati</taxon>
        <taxon>Bacteroidota</taxon>
        <taxon>Flavobacteriia</taxon>
        <taxon>Flavobacteriales</taxon>
        <taxon>Flavobacteriaceae</taxon>
        <taxon>Aquimarina</taxon>
    </lineage>
</organism>
<reference evidence="1 2" key="1">
    <citation type="submission" date="2019-02" db="EMBL/GenBank/DDBJ databases">
        <title>Genomic Encyclopedia of Type Strains, Phase IV (KMG-IV): sequencing the most valuable type-strain genomes for metagenomic binning, comparative biology and taxonomic classification.</title>
        <authorList>
            <person name="Goeker M."/>
        </authorList>
    </citation>
    <scope>NUCLEOTIDE SEQUENCE [LARGE SCALE GENOMIC DNA]</scope>
    <source>
        <strain evidence="1 2">DSM 17196</strain>
    </source>
</reference>
<proteinExistence type="predicted"/>
<comment type="caution">
    <text evidence="1">The sequence shown here is derived from an EMBL/GenBank/DDBJ whole genome shotgun (WGS) entry which is preliminary data.</text>
</comment>
<keyword evidence="2" id="KW-1185">Reference proteome</keyword>
<dbReference type="Proteomes" id="UP000292262">
    <property type="component" value="Unassembled WGS sequence"/>
</dbReference>
<dbReference type="AlphaFoldDB" id="A0A4Q7NUJ6"/>
<accession>A0A4Q7NUJ6</accession>
<evidence type="ECO:0000313" key="2">
    <source>
        <dbReference type="Proteomes" id="UP000292262"/>
    </source>
</evidence>
<name>A0A4Q7NUJ6_9FLAO</name>
<evidence type="ECO:0000313" key="1">
    <source>
        <dbReference type="EMBL" id="RZS90744.1"/>
    </source>
</evidence>